<evidence type="ECO:0000259" key="1">
    <source>
        <dbReference type="Pfam" id="PF12766"/>
    </source>
</evidence>
<gene>
    <name evidence="2" type="ORF">O181_084552</name>
</gene>
<sequence>MNNIKWKDLLNETLSKSMRENKDSVTYCFSTISINPSNQLPQSRLLVHRGFVNERRKNDDPSTNPIDANSTTTMLACTDIRSPKIDQIVDRKSPTQQGLPASICWWFLPTGEQYRIQTRAYIIPPPSWKSCFPTFPINQGLGPSTDFNWEEERLRIFEKLSPDLQASFLRPTPGKRIEKGSTKDWPQRLENHQMKTDALKNFALLVLDPVTVDLVRLKTNPHERFMWQKRSSSEWEEIELIP</sequence>
<evidence type="ECO:0000313" key="3">
    <source>
        <dbReference type="Proteomes" id="UP000765509"/>
    </source>
</evidence>
<comment type="caution">
    <text evidence="2">The sequence shown here is derived from an EMBL/GenBank/DDBJ whole genome shotgun (WGS) entry which is preliminary data.</text>
</comment>
<dbReference type="Pfam" id="PF12766">
    <property type="entry name" value="Pyridox_oxase_2"/>
    <property type="match status" value="1"/>
</dbReference>
<dbReference type="AlphaFoldDB" id="A0A9Q3FUG7"/>
<organism evidence="2 3">
    <name type="scientific">Austropuccinia psidii MF-1</name>
    <dbReference type="NCBI Taxonomy" id="1389203"/>
    <lineage>
        <taxon>Eukaryota</taxon>
        <taxon>Fungi</taxon>
        <taxon>Dikarya</taxon>
        <taxon>Basidiomycota</taxon>
        <taxon>Pucciniomycotina</taxon>
        <taxon>Pucciniomycetes</taxon>
        <taxon>Pucciniales</taxon>
        <taxon>Sphaerophragmiaceae</taxon>
        <taxon>Austropuccinia</taxon>
    </lineage>
</organism>
<dbReference type="InterPro" id="IPR012349">
    <property type="entry name" value="Split_barrel_FMN-bd"/>
</dbReference>
<protein>
    <recommendedName>
        <fullName evidence="1">Pyridoxamine 5'-phosphate oxidase Alr4036 family FMN-binding domain-containing protein</fullName>
    </recommendedName>
</protein>
<evidence type="ECO:0000313" key="2">
    <source>
        <dbReference type="EMBL" id="MBW0544837.1"/>
    </source>
</evidence>
<reference evidence="2" key="1">
    <citation type="submission" date="2021-03" db="EMBL/GenBank/DDBJ databases">
        <title>Draft genome sequence of rust myrtle Austropuccinia psidii MF-1, a brazilian biotype.</title>
        <authorList>
            <person name="Quecine M.C."/>
            <person name="Pachon D.M.R."/>
            <person name="Bonatelli M.L."/>
            <person name="Correr F.H."/>
            <person name="Franceschini L.M."/>
            <person name="Leite T.F."/>
            <person name="Margarido G.R.A."/>
            <person name="Almeida C.A."/>
            <person name="Ferrarezi J.A."/>
            <person name="Labate C.A."/>
        </authorList>
    </citation>
    <scope>NUCLEOTIDE SEQUENCE</scope>
    <source>
        <strain evidence="2">MF-1</strain>
    </source>
</reference>
<proteinExistence type="predicted"/>
<dbReference type="EMBL" id="AVOT02049673">
    <property type="protein sequence ID" value="MBW0544837.1"/>
    <property type="molecule type" value="Genomic_DNA"/>
</dbReference>
<dbReference type="InterPro" id="IPR024624">
    <property type="entry name" value="Pyridox_Oxase_Alr4036_FMN-bd"/>
</dbReference>
<accession>A0A9Q3FUG7</accession>
<keyword evidence="3" id="KW-1185">Reference proteome</keyword>
<dbReference type="OrthoDB" id="434253at2759"/>
<feature type="domain" description="Pyridoxamine 5'-phosphate oxidase Alr4036 family FMN-binding" evidence="1">
    <location>
        <begin position="5"/>
        <end position="123"/>
    </location>
</feature>
<dbReference type="PANTHER" id="PTHR28243:SF1">
    <property type="entry name" value="PYRIDOXAMINE 5'-PHOSPHATE OXIDASE ALR4036 FAMILY FMN-BINDING DOMAIN-CONTAINING PROTEIN"/>
    <property type="match status" value="1"/>
</dbReference>
<dbReference type="Gene3D" id="2.30.110.10">
    <property type="entry name" value="Electron Transport, Fmn-binding Protein, Chain A"/>
    <property type="match status" value="1"/>
</dbReference>
<dbReference type="GO" id="GO:0010181">
    <property type="term" value="F:FMN binding"/>
    <property type="evidence" value="ECO:0007669"/>
    <property type="project" value="InterPro"/>
</dbReference>
<dbReference type="Proteomes" id="UP000765509">
    <property type="component" value="Unassembled WGS sequence"/>
</dbReference>
<name>A0A9Q3FUG7_9BASI</name>
<dbReference type="SUPFAM" id="SSF50475">
    <property type="entry name" value="FMN-binding split barrel"/>
    <property type="match status" value="1"/>
</dbReference>
<dbReference type="PANTHER" id="PTHR28243">
    <property type="entry name" value="AGL049CP"/>
    <property type="match status" value="1"/>
</dbReference>